<sequence>MPVLVLWVYNYEKQCYRIMRKCLSVYQAFLKADTKLPQPCTFQQTPVDAHEC</sequence>
<evidence type="ECO:0000313" key="2">
    <source>
        <dbReference type="Proteomes" id="UP000011668"/>
    </source>
</evidence>
<protein>
    <submittedName>
        <fullName evidence="1">Uncharacterized protein</fullName>
    </submittedName>
</protein>
<name>L8WLF4_THACA</name>
<accession>L8WLF4</accession>
<proteinExistence type="predicted"/>
<dbReference type="AlphaFoldDB" id="L8WLF4"/>
<comment type="caution">
    <text evidence="1">The sequence shown here is derived from an EMBL/GenBank/DDBJ whole genome shotgun (WGS) entry which is preliminary data.</text>
</comment>
<gene>
    <name evidence="1" type="ORF">AG1IA_06976</name>
</gene>
<organism evidence="1 2">
    <name type="scientific">Thanatephorus cucumeris (strain AG1-IA)</name>
    <name type="common">Rice sheath blight fungus</name>
    <name type="synonym">Rhizoctonia solani</name>
    <dbReference type="NCBI Taxonomy" id="983506"/>
    <lineage>
        <taxon>Eukaryota</taxon>
        <taxon>Fungi</taxon>
        <taxon>Dikarya</taxon>
        <taxon>Basidiomycota</taxon>
        <taxon>Agaricomycotina</taxon>
        <taxon>Agaricomycetes</taxon>
        <taxon>Cantharellales</taxon>
        <taxon>Ceratobasidiaceae</taxon>
        <taxon>Rhizoctonia</taxon>
        <taxon>Rhizoctonia solani AG-1</taxon>
    </lineage>
</organism>
<dbReference type="HOGENOM" id="CLU_3088935_0_0_1"/>
<dbReference type="Proteomes" id="UP000011668">
    <property type="component" value="Unassembled WGS sequence"/>
</dbReference>
<keyword evidence="2" id="KW-1185">Reference proteome</keyword>
<evidence type="ECO:0000313" key="1">
    <source>
        <dbReference type="EMBL" id="ELU38996.1"/>
    </source>
</evidence>
<reference evidence="1 2" key="1">
    <citation type="journal article" date="2013" name="Nat. Commun.">
        <title>The evolution and pathogenic mechanisms of the rice sheath blight pathogen.</title>
        <authorList>
            <person name="Zheng A."/>
            <person name="Lin R."/>
            <person name="Xu L."/>
            <person name="Qin P."/>
            <person name="Tang C."/>
            <person name="Ai P."/>
            <person name="Zhang D."/>
            <person name="Liu Y."/>
            <person name="Sun Z."/>
            <person name="Feng H."/>
            <person name="Wang Y."/>
            <person name="Chen Y."/>
            <person name="Liang X."/>
            <person name="Fu R."/>
            <person name="Li Q."/>
            <person name="Zhang J."/>
            <person name="Yu X."/>
            <person name="Xie Z."/>
            <person name="Ding L."/>
            <person name="Guan P."/>
            <person name="Tang J."/>
            <person name="Liang Y."/>
            <person name="Wang S."/>
            <person name="Deng Q."/>
            <person name="Li S."/>
            <person name="Zhu J."/>
            <person name="Wang L."/>
            <person name="Liu H."/>
            <person name="Li P."/>
        </authorList>
    </citation>
    <scope>NUCLEOTIDE SEQUENCE [LARGE SCALE GENOMIC DNA]</scope>
    <source>
        <strain evidence="2">AG-1 IA</strain>
    </source>
</reference>
<dbReference type="EMBL" id="AFRT01001968">
    <property type="protein sequence ID" value="ELU38996.1"/>
    <property type="molecule type" value="Genomic_DNA"/>
</dbReference>